<dbReference type="EMBL" id="QLTT01000001">
    <property type="protein sequence ID" value="RAS71024.1"/>
    <property type="molecule type" value="Genomic_DNA"/>
</dbReference>
<protein>
    <recommendedName>
        <fullName evidence="4">Cytochrome P450</fullName>
    </recommendedName>
</protein>
<dbReference type="Proteomes" id="UP000248714">
    <property type="component" value="Unassembled WGS sequence"/>
</dbReference>
<reference evidence="2 3" key="1">
    <citation type="submission" date="2018-06" db="EMBL/GenBank/DDBJ databases">
        <title>Genomic Encyclopedia of Type Strains, Phase IV (KMG-IV): sequencing the most valuable type-strain genomes for metagenomic binning, comparative biology and taxonomic classification.</title>
        <authorList>
            <person name="Goeker M."/>
        </authorList>
    </citation>
    <scope>NUCLEOTIDE SEQUENCE [LARGE SCALE GENOMIC DNA]</scope>
    <source>
        <strain evidence="2 3">DSM 45479</strain>
    </source>
</reference>
<dbReference type="PANTHER" id="PTHR46696">
    <property type="entry name" value="P450, PUTATIVE (EUROFUNG)-RELATED"/>
    <property type="match status" value="1"/>
</dbReference>
<proteinExistence type="inferred from homology"/>
<dbReference type="SUPFAM" id="SSF48264">
    <property type="entry name" value="Cytochrome P450"/>
    <property type="match status" value="1"/>
</dbReference>
<accession>A0ABX9EIK6</accession>
<dbReference type="Gene3D" id="1.10.630.10">
    <property type="entry name" value="Cytochrome P450"/>
    <property type="match status" value="1"/>
</dbReference>
<comment type="similarity">
    <text evidence="1">Belongs to the cytochrome P450 family.</text>
</comment>
<sequence length="63" mass="7117">MHQCLGNELARIEMSVSFRELLRRLPGIRLAVPADEVHVRTTSTIFGVKRLPITWDAGTAETR</sequence>
<organism evidence="2 3">
    <name type="scientific">Lentzea atacamensis</name>
    <dbReference type="NCBI Taxonomy" id="531938"/>
    <lineage>
        <taxon>Bacteria</taxon>
        <taxon>Bacillati</taxon>
        <taxon>Actinomycetota</taxon>
        <taxon>Actinomycetes</taxon>
        <taxon>Pseudonocardiales</taxon>
        <taxon>Pseudonocardiaceae</taxon>
        <taxon>Lentzea</taxon>
    </lineage>
</organism>
<evidence type="ECO:0000256" key="1">
    <source>
        <dbReference type="ARBA" id="ARBA00010617"/>
    </source>
</evidence>
<comment type="caution">
    <text evidence="2">The sequence shown here is derived from an EMBL/GenBank/DDBJ whole genome shotgun (WGS) entry which is preliminary data.</text>
</comment>
<dbReference type="PANTHER" id="PTHR46696:SF1">
    <property type="entry name" value="CYTOCHROME P450 YJIB-RELATED"/>
    <property type="match status" value="1"/>
</dbReference>
<gene>
    <name evidence="2" type="ORF">C8D87_1011325</name>
</gene>
<evidence type="ECO:0000313" key="3">
    <source>
        <dbReference type="Proteomes" id="UP000248714"/>
    </source>
</evidence>
<keyword evidence="3" id="KW-1185">Reference proteome</keyword>
<name>A0ABX9EIK6_9PSEU</name>
<dbReference type="InterPro" id="IPR036396">
    <property type="entry name" value="Cyt_P450_sf"/>
</dbReference>
<evidence type="ECO:0000313" key="2">
    <source>
        <dbReference type="EMBL" id="RAS71024.1"/>
    </source>
</evidence>
<evidence type="ECO:0008006" key="4">
    <source>
        <dbReference type="Google" id="ProtNLM"/>
    </source>
</evidence>